<dbReference type="RefSeq" id="WP_345198787.1">
    <property type="nucleotide sequence ID" value="NZ_BAABFL010000472.1"/>
</dbReference>
<feature type="transmembrane region" description="Helical" evidence="8">
    <location>
        <begin position="20"/>
        <end position="44"/>
    </location>
</feature>
<feature type="transmembrane region" description="Helical" evidence="8">
    <location>
        <begin position="392"/>
        <end position="413"/>
    </location>
</feature>
<feature type="transmembrane region" description="Helical" evidence="8">
    <location>
        <begin position="146"/>
        <end position="166"/>
    </location>
</feature>
<dbReference type="EMBL" id="BAABFL010000472">
    <property type="protein sequence ID" value="GAA4652265.1"/>
    <property type="molecule type" value="Genomic_DNA"/>
</dbReference>
<sequence length="454" mass="47777">MLDALHTVLETVDDWVWGPPLLIILVGTGVYFTLRLGLLQIRYLPRALAFLFTRDNTGAKGDISSFAALCTALSATIGTGNIVGVATSIKTGGPGALFWMWLAAFFGMATKYAECLLAVKYRRTDAKGQMAGGPMYYLEDGLGQRWLARLFAFFGVAVAFFGIGTFPQVNAITDAAALSFGIPVSVSATVLTLLVAMVILGGITSIAAVATRIVPFMALLYIGACLLVLGNNITALPDAVALVIRSAFTPTAAAGGFLGATIMLAIQSGIARGVFSNEAGLGSAPIAAAAAKTHSPAKQGMVAMTGTFFDTLIICTMTGLTLVITGAWQGEQAGAAMTSEAFATGLSAFAGQYVVTIGLVFFAFTTILGWSYYGEKCFTYLFGVRGVRIYRLIYILLVGAGAFLTLDMIWILADIVNGLMAVPNLIGLIGLRHVVIAETRVFLDGLRDEKTVSD</sequence>
<accession>A0ABP8VB64</accession>
<keyword evidence="8" id="KW-0769">Symport</keyword>
<dbReference type="Proteomes" id="UP001500604">
    <property type="component" value="Unassembled WGS sequence"/>
</dbReference>
<feature type="transmembrane region" description="Helical" evidence="8">
    <location>
        <begin position="239"/>
        <end position="266"/>
    </location>
</feature>
<feature type="transmembrane region" description="Helical" evidence="8">
    <location>
        <begin position="98"/>
        <end position="119"/>
    </location>
</feature>
<dbReference type="Pfam" id="PF01235">
    <property type="entry name" value="Na_Ala_symp"/>
    <property type="match status" value="1"/>
</dbReference>
<comment type="similarity">
    <text evidence="2 8">Belongs to the alanine or glycine:cation symporter (AGCS) (TC 2.A.25) family.</text>
</comment>
<evidence type="ECO:0000256" key="4">
    <source>
        <dbReference type="ARBA" id="ARBA00022475"/>
    </source>
</evidence>
<comment type="caution">
    <text evidence="9">The sequence shown here is derived from an EMBL/GenBank/DDBJ whole genome shotgun (WGS) entry which is preliminary data.</text>
</comment>
<dbReference type="PANTHER" id="PTHR30330:SF3">
    <property type="entry name" value="TRANSCRIPTIONAL REGULATOR, LRP FAMILY"/>
    <property type="match status" value="1"/>
</dbReference>
<feature type="transmembrane region" description="Helical" evidence="8">
    <location>
        <begin position="65"/>
        <end position="86"/>
    </location>
</feature>
<keyword evidence="5 8" id="KW-0812">Transmembrane</keyword>
<dbReference type="PROSITE" id="PS00873">
    <property type="entry name" value="NA_ALANINE_SYMP"/>
    <property type="match status" value="1"/>
</dbReference>
<evidence type="ECO:0000256" key="8">
    <source>
        <dbReference type="RuleBase" id="RU363064"/>
    </source>
</evidence>
<reference evidence="10" key="1">
    <citation type="journal article" date="2019" name="Int. J. Syst. Evol. Microbiol.">
        <title>The Global Catalogue of Microorganisms (GCM) 10K type strain sequencing project: providing services to taxonomists for standard genome sequencing and annotation.</title>
        <authorList>
            <consortium name="The Broad Institute Genomics Platform"/>
            <consortium name="The Broad Institute Genome Sequencing Center for Infectious Disease"/>
            <person name="Wu L."/>
            <person name="Ma J."/>
        </authorList>
    </citation>
    <scope>NUCLEOTIDE SEQUENCE [LARGE SCALE GENOMIC DNA]</scope>
    <source>
        <strain evidence="10">JCM 17805</strain>
    </source>
</reference>
<feature type="transmembrane region" description="Helical" evidence="8">
    <location>
        <begin position="178"/>
        <end position="201"/>
    </location>
</feature>
<evidence type="ECO:0000313" key="9">
    <source>
        <dbReference type="EMBL" id="GAA4652265.1"/>
    </source>
</evidence>
<feature type="transmembrane region" description="Helical" evidence="8">
    <location>
        <begin position="308"/>
        <end position="330"/>
    </location>
</feature>
<keyword evidence="7 8" id="KW-0472">Membrane</keyword>
<feature type="transmembrane region" description="Helical" evidence="8">
    <location>
        <begin position="213"/>
        <end position="233"/>
    </location>
</feature>
<keyword evidence="10" id="KW-1185">Reference proteome</keyword>
<dbReference type="InterPro" id="IPR001463">
    <property type="entry name" value="Na/Ala_symport"/>
</dbReference>
<name>A0ABP8VB64_9GAMM</name>
<evidence type="ECO:0000256" key="1">
    <source>
        <dbReference type="ARBA" id="ARBA00004651"/>
    </source>
</evidence>
<dbReference type="PRINTS" id="PR00175">
    <property type="entry name" value="NAALASMPORT"/>
</dbReference>
<evidence type="ECO:0000256" key="3">
    <source>
        <dbReference type="ARBA" id="ARBA00022448"/>
    </source>
</evidence>
<dbReference type="NCBIfam" id="TIGR00835">
    <property type="entry name" value="agcS"/>
    <property type="match status" value="1"/>
</dbReference>
<comment type="subcellular location">
    <subcellularLocation>
        <location evidence="8">Cell inner membrane</location>
        <topology evidence="8">Multi-pass membrane protein</topology>
    </subcellularLocation>
    <subcellularLocation>
        <location evidence="1">Cell membrane</location>
        <topology evidence="1">Multi-pass membrane protein</topology>
    </subcellularLocation>
</comment>
<gene>
    <name evidence="9" type="ORF">GCM10023116_45490</name>
</gene>
<keyword evidence="6 8" id="KW-1133">Transmembrane helix</keyword>
<evidence type="ECO:0000313" key="10">
    <source>
        <dbReference type="Proteomes" id="UP001500604"/>
    </source>
</evidence>
<evidence type="ECO:0000256" key="5">
    <source>
        <dbReference type="ARBA" id="ARBA00022692"/>
    </source>
</evidence>
<dbReference type="PANTHER" id="PTHR30330">
    <property type="entry name" value="AGSS FAMILY TRANSPORTER, SODIUM-ALANINE"/>
    <property type="match status" value="1"/>
</dbReference>
<proteinExistence type="inferred from homology"/>
<evidence type="ECO:0000256" key="7">
    <source>
        <dbReference type="ARBA" id="ARBA00023136"/>
    </source>
</evidence>
<keyword evidence="8" id="KW-0997">Cell inner membrane</keyword>
<feature type="transmembrane region" description="Helical" evidence="8">
    <location>
        <begin position="350"/>
        <end position="372"/>
    </location>
</feature>
<evidence type="ECO:0000256" key="6">
    <source>
        <dbReference type="ARBA" id="ARBA00022989"/>
    </source>
</evidence>
<keyword evidence="4" id="KW-1003">Cell membrane</keyword>
<dbReference type="Gene3D" id="1.20.1740.10">
    <property type="entry name" value="Amino acid/polyamine transporter I"/>
    <property type="match status" value="1"/>
</dbReference>
<organism evidence="9 10">
    <name type="scientific">Kistimonas scapharcae</name>
    <dbReference type="NCBI Taxonomy" id="1036133"/>
    <lineage>
        <taxon>Bacteria</taxon>
        <taxon>Pseudomonadati</taxon>
        <taxon>Pseudomonadota</taxon>
        <taxon>Gammaproteobacteria</taxon>
        <taxon>Oceanospirillales</taxon>
        <taxon>Endozoicomonadaceae</taxon>
        <taxon>Kistimonas</taxon>
    </lineage>
</organism>
<protein>
    <submittedName>
        <fullName evidence="9">Sodium:alanine symporter family protein</fullName>
    </submittedName>
</protein>
<keyword evidence="3 8" id="KW-0813">Transport</keyword>
<evidence type="ECO:0000256" key="2">
    <source>
        <dbReference type="ARBA" id="ARBA00009261"/>
    </source>
</evidence>
<feature type="transmembrane region" description="Helical" evidence="8">
    <location>
        <begin position="425"/>
        <end position="443"/>
    </location>
</feature>